<dbReference type="OrthoDB" id="9804312at2"/>
<dbReference type="PANTHER" id="PTHR43464">
    <property type="entry name" value="METHYLTRANSFERASE"/>
    <property type="match status" value="1"/>
</dbReference>
<feature type="domain" description="Methyltransferase" evidence="4">
    <location>
        <begin position="21"/>
        <end position="104"/>
    </location>
</feature>
<dbReference type="Gene3D" id="3.40.50.150">
    <property type="entry name" value="Vaccinia Virus protein VP39"/>
    <property type="match status" value="1"/>
</dbReference>
<dbReference type="EMBL" id="SGWV01000007">
    <property type="protein sequence ID" value="RZS58038.1"/>
    <property type="molecule type" value="Genomic_DNA"/>
</dbReference>
<dbReference type="Proteomes" id="UP000293433">
    <property type="component" value="Unassembled WGS sequence"/>
</dbReference>
<keyword evidence="2 5" id="KW-0808">Transferase</keyword>
<evidence type="ECO:0000256" key="1">
    <source>
        <dbReference type="ARBA" id="ARBA00022603"/>
    </source>
</evidence>
<dbReference type="AlphaFoldDB" id="A0A4Q7LVP2"/>
<protein>
    <submittedName>
        <fullName evidence="5">Methyltransferase family protein</fullName>
    </submittedName>
</protein>
<comment type="caution">
    <text evidence="5">The sequence shown here is derived from an EMBL/GenBank/DDBJ whole genome shotgun (WGS) entry which is preliminary data.</text>
</comment>
<dbReference type="GO" id="GO:0032259">
    <property type="term" value="P:methylation"/>
    <property type="evidence" value="ECO:0007669"/>
    <property type="project" value="UniProtKB-KW"/>
</dbReference>
<evidence type="ECO:0000256" key="3">
    <source>
        <dbReference type="ARBA" id="ARBA00022691"/>
    </source>
</evidence>
<dbReference type="GO" id="GO:0008168">
    <property type="term" value="F:methyltransferase activity"/>
    <property type="evidence" value="ECO:0007669"/>
    <property type="project" value="UniProtKB-KW"/>
</dbReference>
<evidence type="ECO:0000313" key="6">
    <source>
        <dbReference type="Proteomes" id="UP000293433"/>
    </source>
</evidence>
<dbReference type="Pfam" id="PF13649">
    <property type="entry name" value="Methyltransf_25"/>
    <property type="match status" value="1"/>
</dbReference>
<keyword evidence="6" id="KW-1185">Reference proteome</keyword>
<gene>
    <name evidence="5" type="ORF">EV685_0315</name>
</gene>
<dbReference type="RefSeq" id="WP_130480233.1">
    <property type="nucleotide sequence ID" value="NZ_SGWV01000007.1"/>
</dbReference>
<accession>A0A4Q7LVP2</accession>
<evidence type="ECO:0000259" key="4">
    <source>
        <dbReference type="Pfam" id="PF13649"/>
    </source>
</evidence>
<dbReference type="CDD" id="cd02440">
    <property type="entry name" value="AdoMet_MTases"/>
    <property type="match status" value="1"/>
</dbReference>
<evidence type="ECO:0000313" key="5">
    <source>
        <dbReference type="EMBL" id="RZS58038.1"/>
    </source>
</evidence>
<dbReference type="InterPro" id="IPR041698">
    <property type="entry name" value="Methyltransf_25"/>
</dbReference>
<proteinExistence type="predicted"/>
<keyword evidence="1 5" id="KW-0489">Methyltransferase</keyword>
<evidence type="ECO:0000256" key="2">
    <source>
        <dbReference type="ARBA" id="ARBA00022679"/>
    </source>
</evidence>
<keyword evidence="3" id="KW-0949">S-adenosyl-L-methionine</keyword>
<reference evidence="5 6" key="1">
    <citation type="submission" date="2019-02" db="EMBL/GenBank/DDBJ databases">
        <title>Genomic Encyclopedia of Type Strains, Phase IV (KMG-IV): sequencing the most valuable type-strain genomes for metagenomic binning, comparative biology and taxonomic classification.</title>
        <authorList>
            <person name="Goeker M."/>
        </authorList>
    </citation>
    <scope>NUCLEOTIDE SEQUENCE [LARGE SCALE GENOMIC DNA]</scope>
    <source>
        <strain evidence="5 6">DSM 10617</strain>
    </source>
</reference>
<dbReference type="SUPFAM" id="SSF53335">
    <property type="entry name" value="S-adenosyl-L-methionine-dependent methyltransferases"/>
    <property type="match status" value="1"/>
</dbReference>
<name>A0A4Q7LVP2_9BURK</name>
<sequence>MTMPSDWVLRHTRDLAPGRRVLDLACGSGRHVRLLAAQGHAVTALDRDAAALATLADVAAECIEADIEGGPWPLHGRRFDLVVVTNYLWRPLLSQITACVAPGGRLVYETFALGHEQHGRPTRPDFLLRPGELLGLAEPGLQVGAYEEGLLDGPLRRVQRIVLDRVGADGVAPVLRL</sequence>
<organism evidence="5 6">
    <name type="scientific">Sphaerotilus mobilis</name>
    <dbReference type="NCBI Taxonomy" id="47994"/>
    <lineage>
        <taxon>Bacteria</taxon>
        <taxon>Pseudomonadati</taxon>
        <taxon>Pseudomonadota</taxon>
        <taxon>Betaproteobacteria</taxon>
        <taxon>Burkholderiales</taxon>
        <taxon>Sphaerotilaceae</taxon>
        <taxon>Sphaerotilus</taxon>
    </lineage>
</organism>
<dbReference type="PANTHER" id="PTHR43464:SF19">
    <property type="entry name" value="UBIQUINONE BIOSYNTHESIS O-METHYLTRANSFERASE, MITOCHONDRIAL"/>
    <property type="match status" value="1"/>
</dbReference>
<dbReference type="InterPro" id="IPR029063">
    <property type="entry name" value="SAM-dependent_MTases_sf"/>
</dbReference>